<gene>
    <name evidence="9" type="primary">LOC111105365</name>
</gene>
<dbReference type="InterPro" id="IPR031926">
    <property type="entry name" value="TMEM135_N"/>
</dbReference>
<evidence type="ECO:0000256" key="2">
    <source>
        <dbReference type="ARBA" id="ARBA00008924"/>
    </source>
</evidence>
<dbReference type="OrthoDB" id="291792at2759"/>
<evidence type="ECO:0000256" key="6">
    <source>
        <dbReference type="SAM" id="Phobius"/>
    </source>
</evidence>
<sequence>MAVFGKPKSVTCTCYELGHTWTPSCLYASADVALVVLKQALKIYGTLYTVAGILKRRDLKYFKEKLLKEISQSVLFLTTNGTLFISFFCIWRKLAGFYSSYCTFLCGIPACAVSVSVERSDRKLLGRFYYSSTGFIAAASASLTAILLERKSRRGLLAIYMANVATETAYRMVLSRGWIKPIKHGEVLLFSIASAIYLYFFRKGHLPEQTKGALSFLVGKDELPITEKGEGPNHKNHGNKFLSQLTQTQTFQRINKSLQSTPRHRLCQHRHGCIHYTVKSFVKMFGLGFLVQGGVKILGALPRIHKTPGSLWHALRHQDNFRLGAFLGCFSAIFKIVNCLLRWLRNKDSEIHGLLAGFLSGWSMLWYKSSTIALYTAYKLAEVLYFKGISKGFLPYVRCADIIIYSISTAFVFHVAVFEPHNLRPAYWNFLLKVTGNRFGVMNRKLLEPLYPDASKIAPNFWPDYDKRYTSLTPESILQRS</sequence>
<evidence type="ECO:0000313" key="9">
    <source>
        <dbReference type="RefSeq" id="XP_022295312.1"/>
    </source>
</evidence>
<feature type="transmembrane region" description="Helical" evidence="6">
    <location>
        <begin position="280"/>
        <end position="301"/>
    </location>
</feature>
<feature type="transmembrane region" description="Helical" evidence="6">
    <location>
        <begin position="185"/>
        <end position="201"/>
    </location>
</feature>
<dbReference type="PANTHER" id="PTHR12459:SF15">
    <property type="entry name" value="TRANSMEMBRANE PROTEIN 135"/>
    <property type="match status" value="1"/>
</dbReference>
<evidence type="ECO:0000259" key="7">
    <source>
        <dbReference type="Pfam" id="PF15982"/>
    </source>
</evidence>
<keyword evidence="3 6" id="KW-0812">Transmembrane</keyword>
<reference evidence="9" key="1">
    <citation type="submission" date="2025-08" db="UniProtKB">
        <authorList>
            <consortium name="RefSeq"/>
        </authorList>
    </citation>
    <scope>IDENTIFICATION</scope>
    <source>
        <tissue evidence="9">Whole sample</tissue>
    </source>
</reference>
<evidence type="ECO:0000313" key="8">
    <source>
        <dbReference type="Proteomes" id="UP000694844"/>
    </source>
</evidence>
<evidence type="ECO:0000256" key="5">
    <source>
        <dbReference type="ARBA" id="ARBA00023136"/>
    </source>
</evidence>
<comment type="similarity">
    <text evidence="2">Belongs to the TMEM135 family.</text>
</comment>
<dbReference type="InterPro" id="IPR026749">
    <property type="entry name" value="Tmem135"/>
</dbReference>
<dbReference type="RefSeq" id="XP_022295312.1">
    <property type="nucleotide sequence ID" value="XM_022439604.1"/>
</dbReference>
<feature type="transmembrane region" description="Helical" evidence="6">
    <location>
        <begin position="321"/>
        <end position="341"/>
    </location>
</feature>
<feature type="transmembrane region" description="Helical" evidence="6">
    <location>
        <begin position="70"/>
        <end position="91"/>
    </location>
</feature>
<keyword evidence="4 6" id="KW-1133">Transmembrane helix</keyword>
<protein>
    <submittedName>
        <fullName evidence="9">Transmembrane protein 135-like isoform X3</fullName>
    </submittedName>
</protein>
<organism evidence="8 9">
    <name type="scientific">Crassostrea virginica</name>
    <name type="common">Eastern oyster</name>
    <dbReference type="NCBI Taxonomy" id="6565"/>
    <lineage>
        <taxon>Eukaryota</taxon>
        <taxon>Metazoa</taxon>
        <taxon>Spiralia</taxon>
        <taxon>Lophotrochozoa</taxon>
        <taxon>Mollusca</taxon>
        <taxon>Bivalvia</taxon>
        <taxon>Autobranchia</taxon>
        <taxon>Pteriomorphia</taxon>
        <taxon>Ostreida</taxon>
        <taxon>Ostreoidea</taxon>
        <taxon>Ostreidae</taxon>
        <taxon>Crassostrea</taxon>
    </lineage>
</organism>
<keyword evidence="5 6" id="KW-0472">Membrane</keyword>
<dbReference type="Pfam" id="PF15982">
    <property type="entry name" value="TMEM135_C_rich"/>
    <property type="match status" value="1"/>
</dbReference>
<proteinExistence type="inferred from homology"/>
<feature type="transmembrane region" description="Helical" evidence="6">
    <location>
        <begin position="353"/>
        <end position="375"/>
    </location>
</feature>
<name>A0A8B8AVK2_CRAVI</name>
<evidence type="ECO:0000256" key="3">
    <source>
        <dbReference type="ARBA" id="ARBA00022692"/>
    </source>
</evidence>
<keyword evidence="8" id="KW-1185">Reference proteome</keyword>
<dbReference type="AlphaFoldDB" id="A0A8B8AVK2"/>
<feature type="domain" description="Transmembrane protein 135 N-terminal" evidence="7">
    <location>
        <begin position="13"/>
        <end position="123"/>
    </location>
</feature>
<comment type="subcellular location">
    <subcellularLocation>
        <location evidence="1">Endomembrane system</location>
        <topology evidence="1">Multi-pass membrane protein</topology>
    </subcellularLocation>
</comment>
<evidence type="ECO:0000256" key="1">
    <source>
        <dbReference type="ARBA" id="ARBA00004127"/>
    </source>
</evidence>
<dbReference type="GeneID" id="111105365"/>
<accession>A0A8B8AVK2</accession>
<feature type="transmembrane region" description="Helical" evidence="6">
    <location>
        <begin position="98"/>
        <end position="117"/>
    </location>
</feature>
<dbReference type="Proteomes" id="UP000694844">
    <property type="component" value="Chromosome 7"/>
</dbReference>
<dbReference type="GO" id="GO:0012505">
    <property type="term" value="C:endomembrane system"/>
    <property type="evidence" value="ECO:0007669"/>
    <property type="project" value="UniProtKB-SubCell"/>
</dbReference>
<feature type="transmembrane region" description="Helical" evidence="6">
    <location>
        <begin position="129"/>
        <end position="148"/>
    </location>
</feature>
<evidence type="ECO:0000256" key="4">
    <source>
        <dbReference type="ARBA" id="ARBA00022989"/>
    </source>
</evidence>
<dbReference type="Pfam" id="PF02466">
    <property type="entry name" value="Tim17"/>
    <property type="match status" value="1"/>
</dbReference>
<dbReference type="PANTHER" id="PTHR12459">
    <property type="entry name" value="TRANSMEMBRANE PROTEIN 135-RELATED"/>
    <property type="match status" value="1"/>
</dbReference>
<feature type="transmembrane region" description="Helical" evidence="6">
    <location>
        <begin position="395"/>
        <end position="418"/>
    </location>
</feature>